<name>A0A443HRW7_BYSSP</name>
<gene>
    <name evidence="2" type="ORF">C8Q69DRAFT_296646</name>
</gene>
<accession>A0A443HRW7</accession>
<feature type="compositionally biased region" description="Basic and acidic residues" evidence="1">
    <location>
        <begin position="455"/>
        <end position="466"/>
    </location>
</feature>
<feature type="compositionally biased region" description="Polar residues" evidence="1">
    <location>
        <begin position="238"/>
        <end position="256"/>
    </location>
</feature>
<feature type="region of interest" description="Disordered" evidence="1">
    <location>
        <begin position="1"/>
        <end position="98"/>
    </location>
</feature>
<proteinExistence type="predicted"/>
<feature type="compositionally biased region" description="Polar residues" evidence="1">
    <location>
        <begin position="34"/>
        <end position="56"/>
    </location>
</feature>
<feature type="compositionally biased region" description="Basic and acidic residues" evidence="1">
    <location>
        <begin position="7"/>
        <end position="31"/>
    </location>
</feature>
<dbReference type="Proteomes" id="UP000283841">
    <property type="component" value="Unassembled WGS sequence"/>
</dbReference>
<evidence type="ECO:0000313" key="2">
    <source>
        <dbReference type="EMBL" id="RWQ94544.1"/>
    </source>
</evidence>
<feature type="compositionally biased region" description="Low complexity" evidence="1">
    <location>
        <begin position="305"/>
        <end position="321"/>
    </location>
</feature>
<feature type="compositionally biased region" description="Low complexity" evidence="1">
    <location>
        <begin position="277"/>
        <end position="292"/>
    </location>
</feature>
<dbReference type="EMBL" id="RCNU01000007">
    <property type="protein sequence ID" value="RWQ94544.1"/>
    <property type="molecule type" value="Genomic_DNA"/>
</dbReference>
<feature type="region of interest" description="Disordered" evidence="1">
    <location>
        <begin position="219"/>
        <end position="256"/>
    </location>
</feature>
<feature type="compositionally biased region" description="Basic and acidic residues" evidence="1">
    <location>
        <begin position="481"/>
        <end position="492"/>
    </location>
</feature>
<reference evidence="2 3" key="1">
    <citation type="journal article" date="2018" name="Front. Microbiol.">
        <title>Genomic and genetic insights into a cosmopolitan fungus, Paecilomyces variotii (Eurotiales).</title>
        <authorList>
            <person name="Urquhart A.S."/>
            <person name="Mondo S.J."/>
            <person name="Makela M.R."/>
            <person name="Hane J.K."/>
            <person name="Wiebenga A."/>
            <person name="He G."/>
            <person name="Mihaltcheva S."/>
            <person name="Pangilinan J."/>
            <person name="Lipzen A."/>
            <person name="Barry K."/>
            <person name="de Vries R.P."/>
            <person name="Grigoriev I.V."/>
            <person name="Idnurm A."/>
        </authorList>
    </citation>
    <scope>NUCLEOTIDE SEQUENCE [LARGE SCALE GENOMIC DNA]</scope>
    <source>
        <strain evidence="2 3">CBS 101075</strain>
    </source>
</reference>
<dbReference type="GeneID" id="39596373"/>
<keyword evidence="3" id="KW-1185">Reference proteome</keyword>
<dbReference type="RefSeq" id="XP_028484189.1">
    <property type="nucleotide sequence ID" value="XM_028627096.1"/>
</dbReference>
<sequence>MAYRCPGHNDDKSPRHTEDGQSQCRDDDLHHHQSYPTLFQTPTKQRNSDLASSSPPCQERIHYPIFNPHDPRHNPSIASTSCPAIGYLSKTPSPQRPMRWVQELPGRSLRKARSGLLALTNGMKCHSVFWDKSAKQSVPDSCSICPPFQEQLYPYKGRSFPQTISEASTEIDFDFGVEIYRTCRNRSKPASVSSWDDEGIAEVRLSSSLTLVSPDTLSKVDLGSSRPGTSMLKRQDHSSSSQQPGRTSQLSNISSKKQTIKWQDGYVSRSFPETESDVSVTVSSSSCSTSRSNRVQKRKEAGAGSSSCTESSESEISSSDSNGNEAMQRTPRPYPEVSGTSTDDPFMSEQSRRGSSESTGNTSLELSEELRQIVGAMERFTTDIDMPDDSSCDDIRDIYGENRQPSGSGIDHASMGTLSSRPGPEIGINTSRRINPNPYGPMRNAPRWRVIPRPNRRDDSLPKDEYFLVDGKSNDSPPGRGDNRIRAEKRIVSDGSIHSGPGLDRDPGVRAQFVPQAIGPGSPRRVASRRDDQAEVERNRSDSTDE</sequence>
<organism evidence="2 3">
    <name type="scientific">Byssochlamys spectabilis</name>
    <name type="common">Paecilomyces variotii</name>
    <dbReference type="NCBI Taxonomy" id="264951"/>
    <lineage>
        <taxon>Eukaryota</taxon>
        <taxon>Fungi</taxon>
        <taxon>Dikarya</taxon>
        <taxon>Ascomycota</taxon>
        <taxon>Pezizomycotina</taxon>
        <taxon>Eurotiomycetes</taxon>
        <taxon>Eurotiomycetidae</taxon>
        <taxon>Eurotiales</taxon>
        <taxon>Thermoascaceae</taxon>
        <taxon>Paecilomyces</taxon>
    </lineage>
</organism>
<dbReference type="VEuPathDB" id="FungiDB:C8Q69DRAFT_296646"/>
<feature type="compositionally biased region" description="Polar residues" evidence="1">
    <location>
        <begin position="356"/>
        <end position="365"/>
    </location>
</feature>
<comment type="caution">
    <text evidence="2">The sequence shown here is derived from an EMBL/GenBank/DDBJ whole genome shotgun (WGS) entry which is preliminary data.</text>
</comment>
<evidence type="ECO:0000256" key="1">
    <source>
        <dbReference type="SAM" id="MobiDB-lite"/>
    </source>
</evidence>
<feature type="region of interest" description="Disordered" evidence="1">
    <location>
        <begin position="272"/>
        <end position="546"/>
    </location>
</feature>
<evidence type="ECO:0000313" key="3">
    <source>
        <dbReference type="Proteomes" id="UP000283841"/>
    </source>
</evidence>
<protein>
    <submittedName>
        <fullName evidence="2">Uncharacterized protein</fullName>
    </submittedName>
</protein>
<dbReference type="AlphaFoldDB" id="A0A443HRW7"/>
<feature type="compositionally biased region" description="Basic and acidic residues" evidence="1">
    <location>
        <begin position="528"/>
        <end position="546"/>
    </location>
</feature>